<feature type="binding site" evidence="5">
    <location>
        <position position="204"/>
    </location>
    <ligand>
        <name>ATP</name>
        <dbReference type="ChEBI" id="CHEBI:30616"/>
    </ligand>
</feature>
<dbReference type="InterPro" id="IPR023005">
    <property type="entry name" value="Nucleoside_diP_kinase_AS"/>
</dbReference>
<reference evidence="10" key="1">
    <citation type="submission" date="2025-08" db="UniProtKB">
        <authorList>
            <consortium name="RefSeq"/>
        </authorList>
    </citation>
    <scope>IDENTIFICATION</scope>
</reference>
<sequence>MADEGRYAFIVEWYEEMAARTRTFQFFYFAQSKSFEMFDIKTRKMFLKTNLANCPVELHDLYLGASVNVLGRQLQIIDYGDEFTKRMLSNKLERTLGFIKPDTLDKMGDVIDAIYQRGLLISRMRLCHLGQNDAFKFYEEHSGKSFMKDLINYVTSGPVLAFELVGESAIARWRELIGPTDPSKARSEAATSLRARFGRDVTHNSVHGSDSPASTAREVEAFFPSTGRQSLPNCVVGSGCTCCIIKPHAIKSGTAGKIINAIQDCGFTINTIQMFTMEKANVEEFYEVYKGVVHEYPGMVNELCSGPVIALEITGKDPTCVAEAFREACGPADPEIGRHLRPRTLRALFGMNKVQNGVHCTDLPEDAPLEVEYFFKVLDR</sequence>
<keyword evidence="2" id="KW-0963">Cytoplasm</keyword>
<dbReference type="SUPFAM" id="SSF54919">
    <property type="entry name" value="Nucleoside diphosphate kinase, NDK"/>
    <property type="match status" value="2"/>
</dbReference>
<dbReference type="CDD" id="cd04412">
    <property type="entry name" value="NDPk7B"/>
    <property type="match status" value="1"/>
</dbReference>
<gene>
    <name evidence="10" type="primary">LOC101852049</name>
</gene>
<dbReference type="RefSeq" id="XP_005108128.1">
    <property type="nucleotide sequence ID" value="XM_005108071.3"/>
</dbReference>
<evidence type="ECO:0000256" key="2">
    <source>
        <dbReference type="ARBA" id="ARBA00022490"/>
    </source>
</evidence>
<dbReference type="Pfam" id="PF00334">
    <property type="entry name" value="NDK"/>
    <property type="match status" value="2"/>
</dbReference>
<dbReference type="Gene3D" id="3.30.70.141">
    <property type="entry name" value="Nucleoside diphosphate kinase-like domain"/>
    <property type="match status" value="2"/>
</dbReference>
<dbReference type="Proteomes" id="UP000694888">
    <property type="component" value="Unplaced"/>
</dbReference>
<comment type="similarity">
    <text evidence="5 6">Belongs to the NDK family.</text>
</comment>
<protein>
    <recommendedName>
        <fullName evidence="7">Nucleoside diphosphate kinase</fullName>
        <ecNumber evidence="7">2.7.4.6</ecNumber>
    </recommendedName>
</protein>
<evidence type="ECO:0000313" key="9">
    <source>
        <dbReference type="Proteomes" id="UP000694888"/>
    </source>
</evidence>
<keyword evidence="7" id="KW-0547">Nucleotide-binding</keyword>
<evidence type="ECO:0000259" key="8">
    <source>
        <dbReference type="PROSITE" id="PS51336"/>
    </source>
</evidence>
<keyword evidence="9" id="KW-1185">Reference proteome</keyword>
<dbReference type="InterPro" id="IPR001564">
    <property type="entry name" value="Nucleoside_diP_kinase"/>
</dbReference>
<dbReference type="SMART" id="SM00562">
    <property type="entry name" value="NDK"/>
    <property type="match status" value="2"/>
</dbReference>
<feature type="binding site" evidence="5">
    <location>
        <position position="146"/>
    </location>
    <ligand>
        <name>ATP</name>
        <dbReference type="ChEBI" id="CHEBI:30616"/>
    </ligand>
</feature>
<dbReference type="PANTHER" id="PTHR43109:SF2">
    <property type="entry name" value="NUCLEOSIDE DIPHOSPHATE KINASE 7"/>
    <property type="match status" value="1"/>
</dbReference>
<feature type="binding site" evidence="5">
    <location>
        <position position="180"/>
    </location>
    <ligand>
        <name>ATP</name>
        <dbReference type="ChEBI" id="CHEBI:30616"/>
    </ligand>
</feature>
<feature type="binding site" evidence="5">
    <location>
        <position position="174"/>
    </location>
    <ligand>
        <name>ATP</name>
        <dbReference type="ChEBI" id="CHEBI:30616"/>
    </ligand>
</feature>
<dbReference type="PIRSF" id="PIRSF036503">
    <property type="entry name" value="NDK7"/>
    <property type="match status" value="1"/>
</dbReference>
<dbReference type="InterPro" id="IPR006602">
    <property type="entry name" value="DM10_dom"/>
</dbReference>
<dbReference type="PRINTS" id="PR01243">
    <property type="entry name" value="NUCDPKINASE"/>
</dbReference>
<keyword evidence="7" id="KW-0067">ATP-binding</keyword>
<evidence type="ECO:0000256" key="7">
    <source>
        <dbReference type="RuleBase" id="RU004013"/>
    </source>
</evidence>
<evidence type="ECO:0000256" key="1">
    <source>
        <dbReference type="ARBA" id="ARBA00004430"/>
    </source>
</evidence>
<dbReference type="PROSITE" id="PS51336">
    <property type="entry name" value="DM10"/>
    <property type="match status" value="1"/>
</dbReference>
<dbReference type="PROSITE" id="PS51374">
    <property type="entry name" value="NDPK_LIKE"/>
    <property type="match status" value="2"/>
</dbReference>
<evidence type="ECO:0000256" key="4">
    <source>
        <dbReference type="ARBA" id="ARBA00023273"/>
    </source>
</evidence>
<name>A0ABM0K3U7_APLCA</name>
<dbReference type="InterPro" id="IPR036850">
    <property type="entry name" value="NDK-like_dom_sf"/>
</dbReference>
<feature type="domain" description="DM10" evidence="8">
    <location>
        <begin position="3"/>
        <end position="92"/>
    </location>
</feature>
<dbReference type="EC" id="2.7.4.6" evidence="7"/>
<dbReference type="SMART" id="SM00676">
    <property type="entry name" value="DM10"/>
    <property type="match status" value="1"/>
</dbReference>
<accession>A0ABM0K3U7</accession>
<feature type="active site" description="Pros-phosphohistidine intermediate" evidence="5">
    <location>
        <position position="359"/>
    </location>
</feature>
<organism evidence="9 10">
    <name type="scientific">Aplysia californica</name>
    <name type="common">California sea hare</name>
    <dbReference type="NCBI Taxonomy" id="6500"/>
    <lineage>
        <taxon>Eukaryota</taxon>
        <taxon>Metazoa</taxon>
        <taxon>Spiralia</taxon>
        <taxon>Lophotrochozoa</taxon>
        <taxon>Mollusca</taxon>
        <taxon>Gastropoda</taxon>
        <taxon>Heterobranchia</taxon>
        <taxon>Euthyneura</taxon>
        <taxon>Tectipleura</taxon>
        <taxon>Aplysiida</taxon>
        <taxon>Aplysioidea</taxon>
        <taxon>Aplysiidae</taxon>
        <taxon>Aplysia</taxon>
    </lineage>
</organism>
<dbReference type="PROSITE" id="PS00469">
    <property type="entry name" value="NDPK"/>
    <property type="match status" value="1"/>
</dbReference>
<keyword evidence="7" id="KW-0808">Transferase</keyword>
<dbReference type="InterPro" id="IPR037993">
    <property type="entry name" value="NDPk7B"/>
</dbReference>
<dbReference type="PANTHER" id="PTHR43109">
    <property type="entry name" value="NUCLEOSIDE DIPHOSPHATE KINASE 7"/>
    <property type="match status" value="1"/>
</dbReference>
<evidence type="ECO:0000256" key="6">
    <source>
        <dbReference type="RuleBase" id="RU004011"/>
    </source>
</evidence>
<feature type="binding site" evidence="5">
    <location>
        <position position="194"/>
    </location>
    <ligand>
        <name>ATP</name>
        <dbReference type="ChEBI" id="CHEBI:30616"/>
    </ligand>
</feature>
<evidence type="ECO:0000313" key="10">
    <source>
        <dbReference type="RefSeq" id="XP_005108128.1"/>
    </source>
</evidence>
<dbReference type="InterPro" id="IPR011410">
    <property type="entry name" value="NDPK7"/>
</dbReference>
<feature type="binding site" evidence="5">
    <location>
        <position position="100"/>
    </location>
    <ligand>
        <name>ATP</name>
        <dbReference type="ChEBI" id="CHEBI:30616"/>
    </ligand>
</feature>
<dbReference type="InterPro" id="IPR034907">
    <property type="entry name" value="NDK-like_dom"/>
</dbReference>
<evidence type="ECO:0000256" key="5">
    <source>
        <dbReference type="PROSITE-ProRule" id="PRU00706"/>
    </source>
</evidence>
<dbReference type="GeneID" id="101852049"/>
<keyword evidence="7 10" id="KW-0418">Kinase</keyword>
<comment type="catalytic activity">
    <reaction evidence="7">
        <text>a 2'-deoxyribonucleoside 5'-diphosphate + ATP = a 2'-deoxyribonucleoside 5'-triphosphate + ADP</text>
        <dbReference type="Rhea" id="RHEA:44640"/>
        <dbReference type="ChEBI" id="CHEBI:30616"/>
        <dbReference type="ChEBI" id="CHEBI:61560"/>
        <dbReference type="ChEBI" id="CHEBI:73316"/>
        <dbReference type="ChEBI" id="CHEBI:456216"/>
        <dbReference type="EC" id="2.7.4.6"/>
    </reaction>
</comment>
<keyword evidence="4" id="KW-0966">Cell projection</keyword>
<feature type="active site" description="Pros-phosphohistidine intermediate" evidence="5">
    <location>
        <position position="207"/>
    </location>
</feature>
<dbReference type="GO" id="GO:0016301">
    <property type="term" value="F:kinase activity"/>
    <property type="evidence" value="ECO:0007669"/>
    <property type="project" value="UniProtKB-KW"/>
</dbReference>
<keyword evidence="3" id="KW-0206">Cytoskeleton</keyword>
<dbReference type="Gene3D" id="2.30.29.170">
    <property type="match status" value="1"/>
</dbReference>
<comment type="subcellular location">
    <subcellularLocation>
        <location evidence="1">Cytoplasm</location>
        <location evidence="1">Cytoskeleton</location>
        <location evidence="1">Cilium axoneme</location>
    </subcellularLocation>
</comment>
<comment type="caution">
    <text evidence="5">Lacks conserved residue(s) required for the propagation of feature annotation.</text>
</comment>
<evidence type="ECO:0000256" key="3">
    <source>
        <dbReference type="ARBA" id="ARBA00023212"/>
    </source>
</evidence>
<proteinExistence type="inferred from homology"/>